<protein>
    <submittedName>
        <fullName evidence="4">Apoptosis inhibitory protein 5 (API5)</fullName>
    </submittedName>
</protein>
<evidence type="ECO:0000256" key="2">
    <source>
        <dbReference type="SAM" id="MobiDB-lite"/>
    </source>
</evidence>
<accession>A0A1D6H398</accession>
<dbReference type="AlphaFoldDB" id="A0A3L6EQV9"/>
<dbReference type="PANTHER" id="PTHR12758:SF19">
    <property type="entry name" value="APOPTOSIS INHIBITOR 5"/>
    <property type="match status" value="1"/>
</dbReference>
<accession>A0A3L6EQV9</accession>
<dbReference type="ExpressionAtlas" id="A0A3L6EQV9">
    <property type="expression patterns" value="baseline and differential"/>
</dbReference>
<organism evidence="4">
    <name type="scientific">Zea mays</name>
    <name type="common">Maize</name>
    <dbReference type="NCBI Taxonomy" id="4577"/>
    <lineage>
        <taxon>Eukaryota</taxon>
        <taxon>Viridiplantae</taxon>
        <taxon>Streptophyta</taxon>
        <taxon>Embryophyta</taxon>
        <taxon>Tracheophyta</taxon>
        <taxon>Spermatophyta</taxon>
        <taxon>Magnoliopsida</taxon>
        <taxon>Liliopsida</taxon>
        <taxon>Poales</taxon>
        <taxon>Poaceae</taxon>
        <taxon>PACMAD clade</taxon>
        <taxon>Panicoideae</taxon>
        <taxon>Andropogonodae</taxon>
        <taxon>Andropogoneae</taxon>
        <taxon>Tripsacinae</taxon>
        <taxon>Zea</taxon>
    </lineage>
</organism>
<name>A0A3L6EQV9_MAIZE</name>
<keyword evidence="1" id="KW-0053">Apoptosis</keyword>
<dbReference type="InParanoid" id="A0A3L6EQV9"/>
<dbReference type="Pfam" id="PF05918">
    <property type="entry name" value="API5"/>
    <property type="match status" value="1"/>
</dbReference>
<keyword evidence="3" id="KW-0732">Signal</keyword>
<dbReference type="PANTHER" id="PTHR12758">
    <property type="entry name" value="APOPTOSIS INHIBITOR 5-RELATED"/>
    <property type="match status" value="1"/>
</dbReference>
<reference evidence="4" key="1">
    <citation type="submission" date="2015-12" db="EMBL/GenBank/DDBJ databases">
        <title>Update maize B73 reference genome by single molecule sequencing technologies.</title>
        <authorList>
            <consortium name="Maize Genome Sequencing Project"/>
            <person name="Ware D."/>
        </authorList>
    </citation>
    <scope>NUCLEOTIDE SEQUENCE</scope>
    <source>
        <tissue evidence="4">Seedling</tissue>
    </source>
</reference>
<feature type="compositionally biased region" description="Basic residues" evidence="2">
    <location>
        <begin position="156"/>
        <end position="167"/>
    </location>
</feature>
<dbReference type="EMBL" id="CM000781">
    <property type="protein sequence ID" value="AQK69310.1"/>
    <property type="molecule type" value="Genomic_DNA"/>
</dbReference>
<dbReference type="InterPro" id="IPR008383">
    <property type="entry name" value="API5"/>
</dbReference>
<sequence>MVYFFLQTYMFVSFLLFEIHRLTGTEETVRAASKRLTQGMADFSKAISSAKTEEEKTKIKGDQQTSTRTMRSYNNILAMAQPLHSKSPLFIGDKKIALSWMEHPKKPTATTAGGKRSQPATTNGNGPANKKGRGGMHNQLVNRAFEGLSRGGRGTGRGRGRGGRGRRGWGGYR</sequence>
<feature type="signal peptide" evidence="3">
    <location>
        <begin position="1"/>
        <end position="24"/>
    </location>
</feature>
<evidence type="ECO:0000256" key="1">
    <source>
        <dbReference type="ARBA" id="ARBA00022703"/>
    </source>
</evidence>
<gene>
    <name evidence="4" type="ORF">ZEAMMB73_Zm00001d015704</name>
</gene>
<proteinExistence type="predicted"/>
<evidence type="ECO:0000256" key="3">
    <source>
        <dbReference type="SAM" id="SignalP"/>
    </source>
</evidence>
<feature type="chain" id="PRO_5043938243" evidence="3">
    <location>
        <begin position="25"/>
        <end position="173"/>
    </location>
</feature>
<feature type="region of interest" description="Disordered" evidence="2">
    <location>
        <begin position="105"/>
        <end position="173"/>
    </location>
</feature>
<evidence type="ECO:0000313" key="4">
    <source>
        <dbReference type="EMBL" id="AQK69310.1"/>
    </source>
</evidence>
<dbReference type="OMA" id="FDIRGIT"/>